<dbReference type="FunFam" id="2.40.50.140:FF:000103">
    <property type="entry name" value="protein RRP5 homolog"/>
    <property type="match status" value="1"/>
</dbReference>
<comment type="subcellular location">
    <subcellularLocation>
        <location evidence="1">Nucleus</location>
        <location evidence="1">Nucleolus</location>
    </subcellularLocation>
</comment>
<dbReference type="FunFam" id="2.40.50.140:FF:000196">
    <property type="entry name" value="rRNA biogenesis protein RRP5"/>
    <property type="match status" value="1"/>
</dbReference>
<dbReference type="SMART" id="SM00386">
    <property type="entry name" value="HAT"/>
    <property type="match status" value="6"/>
</dbReference>
<comment type="caution">
    <text evidence="12">The sequence shown here is derived from an EMBL/GenBank/DDBJ whole genome shotgun (WGS) entry which is preliminary data.</text>
</comment>
<dbReference type="Pfam" id="PF23459">
    <property type="entry name" value="S1_RRP5"/>
    <property type="match status" value="1"/>
</dbReference>
<keyword evidence="3" id="KW-0698">rRNA processing</keyword>
<dbReference type="CDD" id="cd05693">
    <property type="entry name" value="S1_Rrp5_repeat_hs1_sc1"/>
    <property type="match status" value="1"/>
</dbReference>
<evidence type="ECO:0000256" key="6">
    <source>
        <dbReference type="ARBA" id="ARBA00023242"/>
    </source>
</evidence>
<keyword evidence="6" id="KW-0539">Nucleus</keyword>
<dbReference type="CDD" id="cd05707">
    <property type="entry name" value="S1_Rrp5_repeat_sc11"/>
    <property type="match status" value="1"/>
</dbReference>
<dbReference type="CDD" id="cd04461">
    <property type="entry name" value="S1_Rrp5_repeat_hs8_sc7"/>
    <property type="match status" value="1"/>
</dbReference>
<evidence type="ECO:0000256" key="2">
    <source>
        <dbReference type="ARBA" id="ARBA00022517"/>
    </source>
</evidence>
<keyword evidence="4" id="KW-0597">Phosphoprotein</keyword>
<feature type="compositionally biased region" description="Basic residues" evidence="10">
    <location>
        <begin position="134"/>
        <end position="145"/>
    </location>
</feature>
<dbReference type="CDD" id="cd05702">
    <property type="entry name" value="S1_Rrp5_repeat_hs11_sc8"/>
    <property type="match status" value="1"/>
</dbReference>
<dbReference type="FunFam" id="2.40.50.140:FF:000159">
    <property type="entry name" value="rRNA biogenesis protein rrp5"/>
    <property type="match status" value="1"/>
</dbReference>
<dbReference type="Pfam" id="PF00575">
    <property type="entry name" value="S1"/>
    <property type="match status" value="4"/>
</dbReference>
<dbReference type="Pfam" id="PF24685">
    <property type="entry name" value="OB_RRP5_4th"/>
    <property type="match status" value="1"/>
</dbReference>
<dbReference type="GO" id="GO:0006364">
    <property type="term" value="P:rRNA processing"/>
    <property type="evidence" value="ECO:0007669"/>
    <property type="project" value="UniProtKB-KW"/>
</dbReference>
<dbReference type="FunFam" id="2.40.50.140:FF:000278">
    <property type="entry name" value="rRNA biogenesis protein rrp5"/>
    <property type="match status" value="1"/>
</dbReference>
<dbReference type="CDD" id="cd05703">
    <property type="entry name" value="S1_Rrp5_repeat_hs12_sc9"/>
    <property type="match status" value="1"/>
</dbReference>
<dbReference type="InterPro" id="IPR003029">
    <property type="entry name" value="S1_domain"/>
</dbReference>
<dbReference type="InterPro" id="IPR057302">
    <property type="entry name" value="Rrp5_S1"/>
</dbReference>
<proteinExistence type="predicted"/>
<feature type="domain" description="S1 motif" evidence="11">
    <location>
        <begin position="662"/>
        <end position="731"/>
    </location>
</feature>
<dbReference type="GO" id="GO:0003723">
    <property type="term" value="F:RNA binding"/>
    <property type="evidence" value="ECO:0007669"/>
    <property type="project" value="TreeGrafter"/>
</dbReference>
<sequence>MAPIKRKGNGAEDVTARQPQKRVRVGAEEGKRQQKKRSSHALEASSTKEVGESKASLSSASKASEISVLRDDEPSFPRGGASVLTPLERKQIQIQATKDVLFEQKGSTKQSGDLDDSEGEDDVQVDDENERASVKKPRKKKSKSQKHLEREASEKQGVRVEGLSFKRIVPGSMVLGQVSSINAHDIALSLPNNLTGYVPLTAVSKILDQKIEKMLNDDASDENEEDTEEDILDLKDYFYLGQYLRAYVVSAGNDSTDASSRSKKRIELSVDPEQANSSLTKSDLVVNSAVQASVVSVEDHGLVMDLGVEGPDIKGFMSSKEIDPKRDITSVKEGSVFLCMVTGHSANGNVVKLSANLQSSGSVKKSHYLSIAPTINSFLPGTAAEILLTDVTTNGMAGKIMGMLDATVDLVQSGGNAGKDELTKKFHNGAKIRGRLVCTFPASEPYKVGFSMLDHVLKFASDGHGPGSSNDAPAISAIVPESKVVEVDPRLGVYVQIGSTKHLGFVHISKVSDGKVESISAEQGKFRVGSSHEARIIGYNALDNLYLMSFEKHVIDQPFLRIQDVTIGAVVKGKIEKVIIGPNGLDGLIVALADGITGLVPPMHFADTQLQFPEKKFREGMTVSARILSVNLEKRQIRLSLKKTLLNSESAIWKDYEDIVPGAQSPGTIVNIQPHGAVVQFYGTVRGFLPVSEMSEAYIKDPSQHFRLGQVVNVHALSVDASLGKLAVSCKDPSTFTESYRKAFENLRPGHLVTGVVFEKSSDDLLLKLDDSGLIARLDVRQIVDGSPSKQSSALSKTRVGQKLNDLLVMDIQRAHRLIKVTNRTSLRKASGKGLVPWRFEDVHEGAEVTGFVRNITSDGIFVEFLGGLTALVPRRLVSDESTDKADFGVEKMQTISATVHSIDTDFRRFILSMKPSEATRAGPKERKTPARTEDVITNAVDESIHSMSNLVFGRTVKCRIVSVKTTQLNVQLADNIQGRIDVSEVFDKWEDIKDRKHPLKYFQPREVISARLLGVHDARNHKFLPISHRTGKYPVFELSIKPSFLEAANPSPLNLEQIQVGSSWLGFVNNIVDNCLWINLSPNVRGRLRFIDASDDLSLLAEVEKNFPVGSALQVHVTAVDTDKGRLDLSAKHGQNNLSLTDLSVGMVLPGRVTKITERQVIMQLSDTVVGAVNLIDFADDYSKANPTIYQKNEVLRVCIIGIDVPNKKLSLSMRPSKVLSSSLPVQDPEISSLKQLKANDIVRGFVKRIADSGLFVTLGHNVTAYVRISDLSDSYIKEWKNEFQVDQLVKGRITLVDLEQGRLQMSLKESALDPNYKTPITLRDLKPGQIVTGKIRKVEEFGAFIVIDGSANVSGLCHRSEMADKRVTDARTLYEEGDAVKAKILKIDRNEEKISFGLKASYFGDQEDDSDEDMVDSEEDSEDDGGVGIGSDDSDEDDDESEGGVDLEDDESDAEQSDDNGDGDVEMADAPTREGGLGATGFDWSGNIQDNEEDEAVRSDQDEDENSKRKKKSRKPEIQVDRTGDLDAHGPQSVADYERLLLGEPDSSLLWLKYMAFQLELGEVEKAREIAERALRTISMGQDTEKLNVWVALLNLENTYGNEDSLEEVFKRACQYNDTQEIYERMISIYIQSGKNEKADELFQTSLKKKIFQSPKIFINYATFLFDTLAAPDRGRALLPRALQSLPAHTHVETTSKFGQLEFRSPNGDIERGRTVFEGLLSSFPKRVDLWNVLLDLEIKAGDIEQVRRLFERVLGIRDVKKSAAAAATPEGKRLKPKQARFFFKKWLAFEEKLAGSGGRNEKMIEDIKARAAEYVRALKQEE</sequence>
<dbReference type="InterPro" id="IPR011990">
    <property type="entry name" value="TPR-like_helical_dom_sf"/>
</dbReference>
<evidence type="ECO:0000256" key="4">
    <source>
        <dbReference type="ARBA" id="ARBA00022553"/>
    </source>
</evidence>
<feature type="domain" description="S1 motif" evidence="11">
    <location>
        <begin position="568"/>
        <end position="642"/>
    </location>
</feature>
<feature type="domain" description="S1 motif" evidence="11">
    <location>
        <begin position="1147"/>
        <end position="1216"/>
    </location>
</feature>
<comment type="function">
    <text evidence="7">Involved in the biogenesis of rRNA. Required for the formation of 18S and 5.8S rRNA.</text>
</comment>
<evidence type="ECO:0000256" key="10">
    <source>
        <dbReference type="SAM" id="MobiDB-lite"/>
    </source>
</evidence>
<feature type="domain" description="S1 motif" evidence="11">
    <location>
        <begin position="1062"/>
        <end position="1133"/>
    </location>
</feature>
<dbReference type="SUPFAM" id="SSF48452">
    <property type="entry name" value="TPR-like"/>
    <property type="match status" value="1"/>
</dbReference>
<dbReference type="GO" id="GO:0032040">
    <property type="term" value="C:small-subunit processome"/>
    <property type="evidence" value="ECO:0007669"/>
    <property type="project" value="TreeGrafter"/>
</dbReference>
<reference evidence="12 13" key="1">
    <citation type="submission" date="2019-06" db="EMBL/GenBank/DDBJ databases">
        <title>Wine fermentation using esterase from Monascus purpureus.</title>
        <authorList>
            <person name="Geng C."/>
            <person name="Zhang Y."/>
        </authorList>
    </citation>
    <scope>NUCLEOTIDE SEQUENCE [LARGE SCALE GENOMIC DNA]</scope>
    <source>
        <strain evidence="12">HQ1</strain>
    </source>
</reference>
<dbReference type="STRING" id="5098.A0A507R0C8"/>
<evidence type="ECO:0000256" key="3">
    <source>
        <dbReference type="ARBA" id="ARBA00022552"/>
    </source>
</evidence>
<evidence type="ECO:0000256" key="1">
    <source>
        <dbReference type="ARBA" id="ARBA00004604"/>
    </source>
</evidence>
<dbReference type="OrthoDB" id="412781at2759"/>
<dbReference type="InterPro" id="IPR048059">
    <property type="entry name" value="Rrp5_S1_rpt_hs1_sc1"/>
</dbReference>
<dbReference type="PANTHER" id="PTHR23270">
    <property type="entry name" value="PROGRAMMED CELL DEATH PROTEIN 11 PRE-RRNA PROCESSING PROTEIN RRP5"/>
    <property type="match status" value="1"/>
</dbReference>
<dbReference type="FunFam" id="1.25.40.10:FF:000467">
    <property type="entry name" value="Putative rRNA biogenesis protein RRP5"/>
    <property type="match status" value="1"/>
</dbReference>
<dbReference type="CDD" id="cd05697">
    <property type="entry name" value="S1_Rrp5_repeat_hs5"/>
    <property type="match status" value="1"/>
</dbReference>
<evidence type="ECO:0000256" key="7">
    <source>
        <dbReference type="ARBA" id="ARBA00055575"/>
    </source>
</evidence>
<evidence type="ECO:0000313" key="12">
    <source>
        <dbReference type="EMBL" id="TQB73462.1"/>
    </source>
</evidence>
<feature type="domain" description="S1 motif" evidence="11">
    <location>
        <begin position="287"/>
        <end position="356"/>
    </location>
</feature>
<keyword evidence="2" id="KW-0690">Ribosome biogenesis</keyword>
<feature type="domain" description="S1 motif" evidence="11">
    <location>
        <begin position="1330"/>
        <end position="1401"/>
    </location>
</feature>
<dbReference type="CDD" id="cd05706">
    <property type="entry name" value="S1_Rrp5_repeat_sc10"/>
    <property type="match status" value="1"/>
</dbReference>
<dbReference type="InterPro" id="IPR048058">
    <property type="entry name" value="Rrp5_S1_rpt_hs11_sc8"/>
</dbReference>
<dbReference type="FunFam" id="2.40.50.140:FF:000266">
    <property type="entry name" value="rRNA biogenesis protein rrp5"/>
    <property type="match status" value="1"/>
</dbReference>
<organism evidence="12 13">
    <name type="scientific">Monascus purpureus</name>
    <name type="common">Red mold</name>
    <name type="synonym">Monascus anka</name>
    <dbReference type="NCBI Taxonomy" id="5098"/>
    <lineage>
        <taxon>Eukaryota</taxon>
        <taxon>Fungi</taxon>
        <taxon>Dikarya</taxon>
        <taxon>Ascomycota</taxon>
        <taxon>Pezizomycotina</taxon>
        <taxon>Eurotiomycetes</taxon>
        <taxon>Eurotiomycetidae</taxon>
        <taxon>Eurotiales</taxon>
        <taxon>Aspergillaceae</taxon>
        <taxon>Monascus</taxon>
    </lineage>
</organism>
<feature type="domain" description="S1 motif" evidence="11">
    <location>
        <begin position="846"/>
        <end position="915"/>
    </location>
</feature>
<dbReference type="FunFam" id="2.40.50.140:FF:000367">
    <property type="entry name" value="rRNA biogenesis protein RRP5, putative"/>
    <property type="match status" value="1"/>
</dbReference>
<dbReference type="PANTHER" id="PTHR23270:SF10">
    <property type="entry name" value="PROTEIN RRP5 HOMOLOG"/>
    <property type="match status" value="1"/>
</dbReference>
<dbReference type="EMBL" id="VIFY01000043">
    <property type="protein sequence ID" value="TQB73462.1"/>
    <property type="molecule type" value="Genomic_DNA"/>
</dbReference>
<evidence type="ECO:0000256" key="8">
    <source>
        <dbReference type="ARBA" id="ARBA00073619"/>
    </source>
</evidence>
<feature type="compositionally biased region" description="Acidic residues" evidence="10">
    <location>
        <begin position="1434"/>
        <end position="1469"/>
    </location>
</feature>
<keyword evidence="13" id="KW-1185">Reference proteome</keyword>
<feature type="compositionally biased region" description="Basic and acidic residues" evidence="10">
    <location>
        <begin position="1517"/>
        <end position="1530"/>
    </location>
</feature>
<feature type="domain" description="S1 motif" evidence="11">
    <location>
        <begin position="1241"/>
        <end position="1310"/>
    </location>
</feature>
<feature type="compositionally biased region" description="Acidic residues" evidence="10">
    <location>
        <begin position="113"/>
        <end position="129"/>
    </location>
</feature>
<feature type="domain" description="S1 motif" evidence="11">
    <location>
        <begin position="171"/>
        <end position="271"/>
    </location>
</feature>
<dbReference type="InterPro" id="IPR003107">
    <property type="entry name" value="HAT"/>
</dbReference>
<dbReference type="PROSITE" id="PS50126">
    <property type="entry name" value="S1"/>
    <property type="match status" value="11"/>
</dbReference>
<dbReference type="Gene3D" id="2.40.50.140">
    <property type="entry name" value="Nucleic acid-binding proteins"/>
    <property type="match status" value="11"/>
</dbReference>
<dbReference type="FunFam" id="2.40.50.140:FF:000155">
    <property type="entry name" value="rRNA biogenesis protein RRP5"/>
    <property type="match status" value="1"/>
</dbReference>
<name>A0A507R0C8_MONPU</name>
<feature type="compositionally biased region" description="Basic and acidic residues" evidence="10">
    <location>
        <begin position="146"/>
        <end position="155"/>
    </location>
</feature>
<protein>
    <recommendedName>
        <fullName evidence="8">rRNA biogenesis protein RRP5</fullName>
    </recommendedName>
    <alternativeName>
        <fullName evidence="9">Ribosomal RNA-processing protein 5</fullName>
    </alternativeName>
</protein>
<feature type="compositionally biased region" description="Acidic residues" evidence="10">
    <location>
        <begin position="1492"/>
        <end position="1507"/>
    </location>
</feature>
<feature type="domain" description="S1 motif" evidence="11">
    <location>
        <begin position="476"/>
        <end position="551"/>
    </location>
</feature>
<feature type="compositionally biased region" description="Acidic residues" evidence="10">
    <location>
        <begin position="1407"/>
        <end position="1427"/>
    </location>
</feature>
<evidence type="ECO:0000259" key="11">
    <source>
        <dbReference type="PROSITE" id="PS50126"/>
    </source>
</evidence>
<feature type="domain" description="S1 motif" evidence="11">
    <location>
        <begin position="954"/>
        <end position="1030"/>
    </location>
</feature>
<evidence type="ECO:0000256" key="9">
    <source>
        <dbReference type="ARBA" id="ARBA00076674"/>
    </source>
</evidence>
<dbReference type="Gene3D" id="1.25.40.10">
    <property type="entry name" value="Tetratricopeptide repeat domain"/>
    <property type="match status" value="1"/>
</dbReference>
<feature type="region of interest" description="Disordered" evidence="10">
    <location>
        <begin position="103"/>
        <end position="155"/>
    </location>
</feature>
<accession>A0A507R0C8</accession>
<feature type="compositionally biased region" description="Low complexity" evidence="10">
    <location>
        <begin position="53"/>
        <end position="64"/>
    </location>
</feature>
<gene>
    <name evidence="12" type="primary">RRP5</name>
    <name evidence="12" type="ORF">MPDQ_005772</name>
</gene>
<dbReference type="SUPFAM" id="SSF50249">
    <property type="entry name" value="Nucleic acid-binding proteins"/>
    <property type="match status" value="11"/>
</dbReference>
<dbReference type="SMART" id="SM00316">
    <property type="entry name" value="S1"/>
    <property type="match status" value="12"/>
</dbReference>
<feature type="region of interest" description="Disordered" evidence="10">
    <location>
        <begin position="1"/>
        <end position="89"/>
    </location>
</feature>
<feature type="region of interest" description="Disordered" evidence="10">
    <location>
        <begin position="253"/>
        <end position="272"/>
    </location>
</feature>
<feature type="region of interest" description="Disordered" evidence="10">
    <location>
        <begin position="1405"/>
        <end position="1533"/>
    </location>
</feature>
<dbReference type="InterPro" id="IPR045209">
    <property type="entry name" value="Rrp5"/>
</dbReference>
<keyword evidence="5" id="KW-0677">Repeat</keyword>
<evidence type="ECO:0000313" key="13">
    <source>
        <dbReference type="Proteomes" id="UP000319663"/>
    </source>
</evidence>
<dbReference type="Proteomes" id="UP000319663">
    <property type="component" value="Unassembled WGS sequence"/>
</dbReference>
<dbReference type="InterPro" id="IPR057301">
    <property type="entry name" value="Rrp5_OB_4th"/>
</dbReference>
<dbReference type="CDD" id="cd05698">
    <property type="entry name" value="S1_Rrp5_repeat_hs6_sc5"/>
    <property type="match status" value="1"/>
</dbReference>
<evidence type="ECO:0000256" key="5">
    <source>
        <dbReference type="ARBA" id="ARBA00022737"/>
    </source>
</evidence>
<dbReference type="InterPro" id="IPR012340">
    <property type="entry name" value="NA-bd_OB-fold"/>
</dbReference>
<dbReference type="FunFam" id="2.40.50.140:FF:000279">
    <property type="entry name" value="rRNA biogenesis protein rrp5"/>
    <property type="match status" value="1"/>
</dbReference>